<evidence type="ECO:0000256" key="1">
    <source>
        <dbReference type="ARBA" id="ARBA00022468"/>
    </source>
</evidence>
<dbReference type="Gene3D" id="3.80.10.10">
    <property type="entry name" value="Ribonuclease Inhibitor"/>
    <property type="match status" value="2"/>
</dbReference>
<dbReference type="PANTHER" id="PTHR24113:SF12">
    <property type="entry name" value="RAN GTPASE-ACTIVATING PROTEIN 1"/>
    <property type="match status" value="1"/>
</dbReference>
<dbReference type="SUPFAM" id="SSF52047">
    <property type="entry name" value="RNI-like"/>
    <property type="match status" value="1"/>
</dbReference>
<dbReference type="AlphaFoldDB" id="A0A6T8IZZ7"/>
<gene>
    <name evidence="4" type="ORF">HAND00432_LOCUS851</name>
</gene>
<evidence type="ECO:0000256" key="2">
    <source>
        <dbReference type="ARBA" id="ARBA00022614"/>
    </source>
</evidence>
<name>A0A6T8IZZ7_HEMAN</name>
<evidence type="ECO:0000313" key="4">
    <source>
        <dbReference type="EMBL" id="CAD8946333.1"/>
    </source>
</evidence>
<dbReference type="GO" id="GO:0048471">
    <property type="term" value="C:perinuclear region of cytoplasm"/>
    <property type="evidence" value="ECO:0007669"/>
    <property type="project" value="TreeGrafter"/>
</dbReference>
<dbReference type="PANTHER" id="PTHR24113">
    <property type="entry name" value="RAN GTPASE-ACTIVATING PROTEIN 1"/>
    <property type="match status" value="1"/>
</dbReference>
<dbReference type="GO" id="GO:0005096">
    <property type="term" value="F:GTPase activator activity"/>
    <property type="evidence" value="ECO:0007669"/>
    <property type="project" value="UniProtKB-KW"/>
</dbReference>
<organism evidence="4">
    <name type="scientific">Hemiselmis andersenii</name>
    <name type="common">Cryptophyte alga</name>
    <dbReference type="NCBI Taxonomy" id="464988"/>
    <lineage>
        <taxon>Eukaryota</taxon>
        <taxon>Cryptophyceae</taxon>
        <taxon>Cryptomonadales</taxon>
        <taxon>Hemiselmidaceae</taxon>
        <taxon>Hemiselmis</taxon>
    </lineage>
</organism>
<sequence>MNTPVCIIVELCTSHVGINANPRHYQDHYQDFIQCLSNIPLPIDVTLVHNVATVELLEWLREKKQLKAMKGGKTLWGPSNLEQERHREGEFPRIGAFEVFILSSVQTDKGAQTIVHEAFSKLHHNRWPTVPLLVQKLTKTLARIKKRDAGLPRCSAVFLSALGKLYDCHQHSPGTQSGDLYIPSLAVHVEPEVEGELLPDSAGPQGAKMLQLCDVTPGMRVRAVNLRNCEMRYSGAKEVAAYVQKCSTLHSLCLRDNGIDAQGAKEFAKALAVNSAVTSVDLRGNVIGPMGATALAEMLKDNKSIKQLNLYGNQMGEEGGAAIAHSLKRNHSLTCLDLGDNQMGDQTSTKIANSLRGTTTLTSLQISPLNDLHAGSSGMGDSRLASGYVALVEALRENANVHTLNIGASSILSQWDPMQGMFPHKMMTPSLWKGRESCPASVFSSPQLNCTRTELLRRPNHARQAVVAEKKEEEEQPKKVVLAGEYTLRRTQAYRNGGSGRMFDEIARAHQISLQSLQDKGAARTKSLALSLTSNPGW</sequence>
<keyword evidence="2" id="KW-0433">Leucine-rich repeat</keyword>
<protein>
    <submittedName>
        <fullName evidence="4">Uncharacterized protein</fullName>
    </submittedName>
</protein>
<proteinExistence type="predicted"/>
<dbReference type="InterPro" id="IPR001611">
    <property type="entry name" value="Leu-rich_rpt"/>
</dbReference>
<dbReference type="SMART" id="SM00368">
    <property type="entry name" value="LRR_RI"/>
    <property type="match status" value="4"/>
</dbReference>
<accession>A0A6T8IZZ7</accession>
<dbReference type="GO" id="GO:0031267">
    <property type="term" value="F:small GTPase binding"/>
    <property type="evidence" value="ECO:0007669"/>
    <property type="project" value="TreeGrafter"/>
</dbReference>
<dbReference type="GO" id="GO:0006913">
    <property type="term" value="P:nucleocytoplasmic transport"/>
    <property type="evidence" value="ECO:0007669"/>
    <property type="project" value="TreeGrafter"/>
</dbReference>
<dbReference type="InterPro" id="IPR032675">
    <property type="entry name" value="LRR_dom_sf"/>
</dbReference>
<dbReference type="GO" id="GO:0005829">
    <property type="term" value="C:cytosol"/>
    <property type="evidence" value="ECO:0007669"/>
    <property type="project" value="TreeGrafter"/>
</dbReference>
<keyword evidence="1" id="KW-0343">GTPase activation</keyword>
<reference evidence="4" key="1">
    <citation type="submission" date="2021-01" db="EMBL/GenBank/DDBJ databases">
        <authorList>
            <person name="Corre E."/>
            <person name="Pelletier E."/>
            <person name="Niang G."/>
            <person name="Scheremetjew M."/>
            <person name="Finn R."/>
            <person name="Kale V."/>
            <person name="Holt S."/>
            <person name="Cochrane G."/>
            <person name="Meng A."/>
            <person name="Brown T."/>
            <person name="Cohen L."/>
        </authorList>
    </citation>
    <scope>NUCLEOTIDE SEQUENCE</scope>
    <source>
        <strain evidence="4">CCMP644</strain>
    </source>
</reference>
<dbReference type="Pfam" id="PF13516">
    <property type="entry name" value="LRR_6"/>
    <property type="match status" value="4"/>
</dbReference>
<dbReference type="InterPro" id="IPR027038">
    <property type="entry name" value="RanGap"/>
</dbReference>
<evidence type="ECO:0000256" key="3">
    <source>
        <dbReference type="ARBA" id="ARBA00022737"/>
    </source>
</evidence>
<keyword evidence="3" id="KW-0677">Repeat</keyword>
<dbReference type="GO" id="GO:0005634">
    <property type="term" value="C:nucleus"/>
    <property type="evidence" value="ECO:0007669"/>
    <property type="project" value="TreeGrafter"/>
</dbReference>
<dbReference type="EMBL" id="HBFX01001474">
    <property type="protein sequence ID" value="CAD8946333.1"/>
    <property type="molecule type" value="Transcribed_RNA"/>
</dbReference>